<dbReference type="Proteomes" id="UP000827986">
    <property type="component" value="Unassembled WGS sequence"/>
</dbReference>
<feature type="compositionally biased region" description="Low complexity" evidence="1">
    <location>
        <begin position="73"/>
        <end position="95"/>
    </location>
</feature>
<dbReference type="AlphaFoldDB" id="A0A9D4AZB6"/>
<evidence type="ECO:0000256" key="1">
    <source>
        <dbReference type="SAM" id="MobiDB-lite"/>
    </source>
</evidence>
<protein>
    <submittedName>
        <fullName evidence="2">Uncharacterized protein</fullName>
    </submittedName>
</protein>
<organism evidence="2 3">
    <name type="scientific">Mauremys mutica</name>
    <name type="common">yellowpond turtle</name>
    <dbReference type="NCBI Taxonomy" id="74926"/>
    <lineage>
        <taxon>Eukaryota</taxon>
        <taxon>Metazoa</taxon>
        <taxon>Chordata</taxon>
        <taxon>Craniata</taxon>
        <taxon>Vertebrata</taxon>
        <taxon>Euteleostomi</taxon>
        <taxon>Archelosauria</taxon>
        <taxon>Testudinata</taxon>
        <taxon>Testudines</taxon>
        <taxon>Cryptodira</taxon>
        <taxon>Durocryptodira</taxon>
        <taxon>Testudinoidea</taxon>
        <taxon>Geoemydidae</taxon>
        <taxon>Geoemydinae</taxon>
        <taxon>Mauremys</taxon>
    </lineage>
</organism>
<reference evidence="2" key="1">
    <citation type="submission" date="2021-09" db="EMBL/GenBank/DDBJ databases">
        <title>The genome of Mauremys mutica provides insights into the evolution of semi-aquatic lifestyle.</title>
        <authorList>
            <person name="Gong S."/>
            <person name="Gao Y."/>
        </authorList>
    </citation>
    <scope>NUCLEOTIDE SEQUENCE</scope>
    <source>
        <strain evidence="2">MM-2020</strain>
        <tissue evidence="2">Muscle</tissue>
    </source>
</reference>
<keyword evidence="3" id="KW-1185">Reference proteome</keyword>
<gene>
    <name evidence="2" type="ORF">KIL84_008223</name>
</gene>
<evidence type="ECO:0000313" key="3">
    <source>
        <dbReference type="Proteomes" id="UP000827986"/>
    </source>
</evidence>
<dbReference type="EMBL" id="JAHDVG010000477">
    <property type="protein sequence ID" value="KAH1175349.1"/>
    <property type="molecule type" value="Genomic_DNA"/>
</dbReference>
<name>A0A9D4AZB6_9SAUR</name>
<evidence type="ECO:0000313" key="2">
    <source>
        <dbReference type="EMBL" id="KAH1175349.1"/>
    </source>
</evidence>
<comment type="caution">
    <text evidence="2">The sequence shown here is derived from an EMBL/GenBank/DDBJ whole genome shotgun (WGS) entry which is preliminary data.</text>
</comment>
<sequence>MGEGYTVPPLFNLFGPGKWIGAEPSALLCKDCGERWGQGKPSIPLISARAASHGKGPNPLWLPILLPRAAHRPGSAAPGGEPAASAAAGWHPAPGQDQQPRKVCKPRNQTVTQPAWERPKQARAASVGAPAWKVCCTRQERLTLHLGRRGKPSLCWT</sequence>
<feature type="region of interest" description="Disordered" evidence="1">
    <location>
        <begin position="72"/>
        <end position="123"/>
    </location>
</feature>
<accession>A0A9D4AZB6</accession>
<proteinExistence type="predicted"/>